<keyword evidence="4" id="KW-0539">Nucleus</keyword>
<evidence type="ECO:0000256" key="6">
    <source>
        <dbReference type="SAM" id="MobiDB-lite"/>
    </source>
</evidence>
<evidence type="ECO:0000313" key="9">
    <source>
        <dbReference type="Proteomes" id="UP000825434"/>
    </source>
</evidence>
<dbReference type="Gene3D" id="3.30.1360.10">
    <property type="entry name" value="RNA polymerase, RBP11-like subunit"/>
    <property type="match status" value="1"/>
</dbReference>
<feature type="compositionally biased region" description="Basic and acidic residues" evidence="6">
    <location>
        <begin position="264"/>
        <end position="274"/>
    </location>
</feature>
<dbReference type="EMBL" id="CP076661">
    <property type="protein sequence ID" value="QWU86843.1"/>
    <property type="molecule type" value="Genomic_DNA"/>
</dbReference>
<feature type="compositionally biased region" description="Low complexity" evidence="6">
    <location>
        <begin position="312"/>
        <end position="326"/>
    </location>
</feature>
<dbReference type="SUPFAM" id="SSF55257">
    <property type="entry name" value="RBP11-like subunits of RNA polymerase"/>
    <property type="match status" value="1"/>
</dbReference>
<reference evidence="8 9" key="1">
    <citation type="submission" date="2021-06" db="EMBL/GenBank/DDBJ databases">
        <title>Candida outbreak in Lebanon.</title>
        <authorList>
            <person name="Finianos M."/>
        </authorList>
    </citation>
    <scope>NUCLEOTIDE SEQUENCE [LARGE SCALE GENOMIC DNA]</scope>
    <source>
        <strain evidence="8">CA3LBN</strain>
    </source>
</reference>
<dbReference type="InterPro" id="IPR021750">
    <property type="entry name" value="Sid4-like"/>
</dbReference>
<evidence type="ECO:0000256" key="1">
    <source>
        <dbReference type="ARBA" id="ARBA00004123"/>
    </source>
</evidence>
<dbReference type="InterPro" id="IPR033898">
    <property type="entry name" value="RNAP_AC19"/>
</dbReference>
<dbReference type="PANTHER" id="PTHR13946:SF28">
    <property type="entry name" value="DNA-DIRECTED RNA POLYMERASES I AND III SUBUNIT RPAC2"/>
    <property type="match status" value="1"/>
</dbReference>
<feature type="region of interest" description="Disordered" evidence="6">
    <location>
        <begin position="197"/>
        <end position="238"/>
    </location>
</feature>
<protein>
    <recommendedName>
        <fullName evidence="7">DNA-directed RNA polymerase RBP11-like dimerisation domain-containing protein</fullName>
    </recommendedName>
</protein>
<feature type="compositionally biased region" description="Basic and acidic residues" evidence="6">
    <location>
        <begin position="197"/>
        <end position="217"/>
    </location>
</feature>
<evidence type="ECO:0000256" key="3">
    <source>
        <dbReference type="ARBA" id="ARBA00023163"/>
    </source>
</evidence>
<dbReference type="Proteomes" id="UP000825434">
    <property type="component" value="Chromosome 1"/>
</dbReference>
<evidence type="ECO:0000313" key="8">
    <source>
        <dbReference type="EMBL" id="QWU86843.1"/>
    </source>
</evidence>
<evidence type="ECO:0000259" key="7">
    <source>
        <dbReference type="Pfam" id="PF13656"/>
    </source>
</evidence>
<dbReference type="Pfam" id="PF13656">
    <property type="entry name" value="RNA_pol_L_2"/>
    <property type="match status" value="1"/>
</dbReference>
<dbReference type="PANTHER" id="PTHR13946">
    <property type="entry name" value="DNA-DIRECTED RNA POLYMERASE I,II,III"/>
    <property type="match status" value="1"/>
</dbReference>
<dbReference type="CDD" id="cd07029">
    <property type="entry name" value="RNAP_I_III_AC19"/>
    <property type="match status" value="1"/>
</dbReference>
<evidence type="ECO:0000256" key="2">
    <source>
        <dbReference type="ARBA" id="ARBA00022478"/>
    </source>
</evidence>
<keyword evidence="2" id="KW-0240">DNA-directed RNA polymerase</keyword>
<keyword evidence="3" id="KW-0804">Transcription</keyword>
<organism evidence="8 9">
    <name type="scientific">Candidozyma haemuli</name>
    <dbReference type="NCBI Taxonomy" id="45357"/>
    <lineage>
        <taxon>Eukaryota</taxon>
        <taxon>Fungi</taxon>
        <taxon>Dikarya</taxon>
        <taxon>Ascomycota</taxon>
        <taxon>Saccharomycotina</taxon>
        <taxon>Pichiomycetes</taxon>
        <taxon>Metschnikowiaceae</taxon>
        <taxon>Candidozyma</taxon>
    </lineage>
</organism>
<dbReference type="PROSITE" id="PS01154">
    <property type="entry name" value="RNA_POL_L_13KD"/>
    <property type="match status" value="1"/>
</dbReference>
<dbReference type="InterPro" id="IPR022905">
    <property type="entry name" value="Rpo11-like"/>
</dbReference>
<feature type="domain" description="DNA-directed RNA polymerase RBP11-like dimerisation" evidence="7">
    <location>
        <begin position="33"/>
        <end position="105"/>
    </location>
</feature>
<feature type="compositionally biased region" description="Basic and acidic residues" evidence="6">
    <location>
        <begin position="293"/>
        <end position="310"/>
    </location>
</feature>
<gene>
    <name evidence="8" type="ORF">CA3LBN_001061</name>
</gene>
<evidence type="ECO:0000256" key="5">
    <source>
        <dbReference type="ARBA" id="ARBA00025751"/>
    </source>
</evidence>
<feature type="region of interest" description="Disordered" evidence="6">
    <location>
        <begin position="264"/>
        <end position="351"/>
    </location>
</feature>
<dbReference type="InterPro" id="IPR009025">
    <property type="entry name" value="RBP11-like_dimer"/>
</dbReference>
<comment type="subcellular location">
    <subcellularLocation>
        <location evidence="1">Nucleus</location>
    </subcellularLocation>
</comment>
<accession>A0ABX8I308</accession>
<keyword evidence="9" id="KW-1185">Reference proteome</keyword>
<dbReference type="InterPro" id="IPR008193">
    <property type="entry name" value="RNA_pol_Rpb11_13-16kDa_CS"/>
</dbReference>
<dbReference type="HAMAP" id="MF_00261">
    <property type="entry name" value="RNApol_arch_Rpo11"/>
    <property type="match status" value="1"/>
</dbReference>
<dbReference type="Pfam" id="PF11778">
    <property type="entry name" value="SID"/>
    <property type="match status" value="1"/>
</dbReference>
<evidence type="ECO:0000256" key="4">
    <source>
        <dbReference type="ARBA" id="ARBA00023242"/>
    </source>
</evidence>
<dbReference type="InterPro" id="IPR036603">
    <property type="entry name" value="RBP11-like"/>
</dbReference>
<sequence>MENDTAMDVESEQEYDIDKIRLLPGSAEDGTASSFQIVDEDHTLGNALRYIIMKNPEVEFCGYSIPHPSENKLNVRIQTYGNITALEALHQGMDNLSELCGHVEEAFTEKVEAGRKTFSIILHPPSTDSDTPTRMHSIAYLYHQHQLLLQNTMNASPTADISESFLHVSDHTARLSSVDDTTRSLADFRELIQLAQKHDQQRKRDELSSRTVDKKEANLASPGFGRIVGQSSQSTPLAGRNNADVAELFHLLQPFLERYLGEKREKPQRSRLDSVAEDPFTTPKRSPVEPESDSDRHSEIRPDDTFDKPRKSSPAPASSPITTPPMSREKFEETEEATETRSDFGTDDSDMCKYFGGAPQVELADLTAGEIEIESKKPDSARELAELRLQLDLARQQNREMANELGYLRDKLASKKEDTTPISSENVDACFRPYYSKLQLDKVDGLSDVEKSNVIKNLMLSLLVSDFDHLQKMAPRVGDYLRISSRFLDKLHARYYECGEYCPSRYLRDYAVETMDDFQACLDGMMALVVGSEKSE</sequence>
<comment type="similarity">
    <text evidence="5">Belongs to the archaeal Rpo11/eukaryotic RPB11/RPC19 RNA polymerase subunit family.</text>
</comment>
<proteinExistence type="inferred from homology"/>
<name>A0ABX8I308_9ASCO</name>